<dbReference type="Pfam" id="PF00326">
    <property type="entry name" value="Peptidase_S9"/>
    <property type="match status" value="1"/>
</dbReference>
<evidence type="ECO:0000313" key="5">
    <source>
        <dbReference type="Proteomes" id="UP000077875"/>
    </source>
</evidence>
<evidence type="ECO:0000259" key="3">
    <source>
        <dbReference type="Pfam" id="PF00326"/>
    </source>
</evidence>
<keyword evidence="5" id="KW-1185">Reference proteome</keyword>
<dbReference type="InterPro" id="IPR029058">
    <property type="entry name" value="AB_hydrolase_fold"/>
</dbReference>
<feature type="domain" description="Peptidase S9 prolyl oligopeptidase catalytic" evidence="3">
    <location>
        <begin position="389"/>
        <end position="596"/>
    </location>
</feature>
<keyword evidence="1" id="KW-0378">Hydrolase</keyword>
<accession>A0A172YAB3</accession>
<evidence type="ECO:0000256" key="2">
    <source>
        <dbReference type="ARBA" id="ARBA00022825"/>
    </source>
</evidence>
<dbReference type="GO" id="GO:0004252">
    <property type="term" value="F:serine-type endopeptidase activity"/>
    <property type="evidence" value="ECO:0007669"/>
    <property type="project" value="InterPro"/>
</dbReference>
<proteinExistence type="predicted"/>
<organism evidence="4 5">
    <name type="scientific">Halotalea alkalilenta</name>
    <dbReference type="NCBI Taxonomy" id="376489"/>
    <lineage>
        <taxon>Bacteria</taxon>
        <taxon>Pseudomonadati</taxon>
        <taxon>Pseudomonadota</taxon>
        <taxon>Gammaproteobacteria</taxon>
        <taxon>Oceanospirillales</taxon>
        <taxon>Halomonadaceae</taxon>
        <taxon>Halotalea</taxon>
    </lineage>
</organism>
<evidence type="ECO:0000256" key="1">
    <source>
        <dbReference type="ARBA" id="ARBA00022801"/>
    </source>
</evidence>
<dbReference type="RefSeq" id="WP_064121152.1">
    <property type="nucleotide sequence ID" value="NZ_CP015243.1"/>
</dbReference>
<keyword evidence="2" id="KW-0720">Serine protease</keyword>
<dbReference type="SUPFAM" id="SSF53474">
    <property type="entry name" value="alpha/beta-Hydrolases"/>
    <property type="match status" value="1"/>
</dbReference>
<evidence type="ECO:0000313" key="4">
    <source>
        <dbReference type="EMBL" id="ANF56157.1"/>
    </source>
</evidence>
<keyword evidence="2" id="KW-0645">Protease</keyword>
<gene>
    <name evidence="4" type="ORF">A5892_00670</name>
</gene>
<dbReference type="PRINTS" id="PR00862">
    <property type="entry name" value="PROLIGOPTASE"/>
</dbReference>
<sequence>MTTPGYDIETLYALPSLRAPTLCANGKRLAYLSDESGFDQLWLLELESLDRRQLSDWSEPLGSISFSPNNDAVLFTYDHGGDERHQFALVDLIDGSIRRLTDDPSVVHLWGAWSPDGRSIAFSCNARDRRHMDVHLLDIESGARRCLIEGDGFREVVGFFPSGDALLVRVSPESLNDQQLYRLELESADCHPLLEHAGPAHYSQIKFAANDQALVLGDQERERPALCRVDRDFTRLETLVESECYELDGFARSRTDERLAWTLNRDGWSELWVGCGPDGGDAYRVEGHPPGVISNLAWRERELLFALEGATTPPGLWRHRLGQSGCERLLPLQPTELPQGIEPTLCDVPSFDGLRVPFLRYRPRGPMPAAGYPCVIVIHGGPEAQWRPTFRADLQCLLDRGVMVLAPNVRGSTGFGKRYHQLDDRERRLDALKDLMAVRDWCDSEKTIDASRVMAYGRSYGGFMVLSALTEHPARWRLGVEFYGIGNFHTLLETTGPWRRRLRASEYGDPETQGAELERFSPIHRISRIEVPLLIVQGLEDPRVPPGESEMVYSCLRGLGREVDYLRVPHAGHGFLRRDQRRRVFSRTVEFIARHL</sequence>
<dbReference type="InterPro" id="IPR002470">
    <property type="entry name" value="Peptidase_S9A"/>
</dbReference>
<dbReference type="PANTHER" id="PTHR42776:SF27">
    <property type="entry name" value="DIPEPTIDYL PEPTIDASE FAMILY MEMBER 6"/>
    <property type="match status" value="1"/>
</dbReference>
<dbReference type="InterPro" id="IPR011042">
    <property type="entry name" value="6-blade_b-propeller_TolB-like"/>
</dbReference>
<dbReference type="PANTHER" id="PTHR42776">
    <property type="entry name" value="SERINE PEPTIDASE S9 FAMILY MEMBER"/>
    <property type="match status" value="1"/>
</dbReference>
<dbReference type="Gene3D" id="3.40.50.1820">
    <property type="entry name" value="alpha/beta hydrolase"/>
    <property type="match status" value="1"/>
</dbReference>
<dbReference type="Pfam" id="PF07676">
    <property type="entry name" value="PD40"/>
    <property type="match status" value="2"/>
</dbReference>
<dbReference type="Proteomes" id="UP000077875">
    <property type="component" value="Chromosome"/>
</dbReference>
<protein>
    <recommendedName>
        <fullName evidence="3">Peptidase S9 prolyl oligopeptidase catalytic domain-containing protein</fullName>
    </recommendedName>
</protein>
<dbReference type="AlphaFoldDB" id="A0A172YAB3"/>
<name>A0A172YAB3_9GAMM</name>
<dbReference type="KEGG" id="haa:A5892_00670"/>
<dbReference type="SUPFAM" id="SSF69304">
    <property type="entry name" value="Tricorn protease N-terminal domain"/>
    <property type="match status" value="1"/>
</dbReference>
<reference evidence="4 5" key="1">
    <citation type="submission" date="2016-04" db="EMBL/GenBank/DDBJ databases">
        <title>Complete Genome Sequence of Halotalea alkalilenta IHB B 13600.</title>
        <authorList>
            <person name="Swarnkar M.K."/>
            <person name="Sharma A."/>
            <person name="Kaushal K."/>
            <person name="Soni R."/>
            <person name="Rana S."/>
            <person name="Singh A.K."/>
            <person name="Gulati A."/>
        </authorList>
    </citation>
    <scope>NUCLEOTIDE SEQUENCE [LARGE SCALE GENOMIC DNA]</scope>
    <source>
        <strain evidence="4 5">IHB B 13600</strain>
    </source>
</reference>
<dbReference type="STRING" id="376489.A5892_00670"/>
<dbReference type="InterPro" id="IPR011659">
    <property type="entry name" value="WD40"/>
</dbReference>
<dbReference type="EMBL" id="CP015243">
    <property type="protein sequence ID" value="ANF56157.1"/>
    <property type="molecule type" value="Genomic_DNA"/>
</dbReference>
<dbReference type="Gene3D" id="2.120.10.30">
    <property type="entry name" value="TolB, C-terminal domain"/>
    <property type="match status" value="1"/>
</dbReference>
<dbReference type="GO" id="GO:0006508">
    <property type="term" value="P:proteolysis"/>
    <property type="evidence" value="ECO:0007669"/>
    <property type="project" value="InterPro"/>
</dbReference>
<dbReference type="InterPro" id="IPR001375">
    <property type="entry name" value="Peptidase_S9_cat"/>
</dbReference>